<dbReference type="SUPFAM" id="SSF52402">
    <property type="entry name" value="Adenine nucleotide alpha hydrolases-like"/>
    <property type="match status" value="1"/>
</dbReference>
<evidence type="ECO:0000256" key="1">
    <source>
        <dbReference type="ARBA" id="ARBA00022679"/>
    </source>
</evidence>
<name>A0A3B1DX49_9ZZZZ</name>
<evidence type="ECO:0000259" key="2">
    <source>
        <dbReference type="Pfam" id="PF01171"/>
    </source>
</evidence>
<keyword evidence="1" id="KW-0808">Transferase</keyword>
<dbReference type="GO" id="GO:0008033">
    <property type="term" value="P:tRNA processing"/>
    <property type="evidence" value="ECO:0007669"/>
    <property type="project" value="InterPro"/>
</dbReference>
<accession>A0A3B1DX49</accession>
<dbReference type="PANTHER" id="PTHR43686:SF1">
    <property type="entry name" value="AMINOTRAN_5 DOMAIN-CONTAINING PROTEIN"/>
    <property type="match status" value="1"/>
</dbReference>
<dbReference type="InterPro" id="IPR035107">
    <property type="entry name" value="tRNA_thiolation_TtcA_Ctu1"/>
</dbReference>
<dbReference type="EMBL" id="UOGJ01000110">
    <property type="protein sequence ID" value="VAX36815.1"/>
    <property type="molecule type" value="Genomic_DNA"/>
</dbReference>
<gene>
    <name evidence="3" type="ORF">MNBD_UNCLBAC01-1319</name>
</gene>
<dbReference type="PANTHER" id="PTHR43686">
    <property type="entry name" value="SULFURTRANSFERASE-RELATED"/>
    <property type="match status" value="1"/>
</dbReference>
<feature type="domain" description="tRNA(Ile)-lysidine/2-thiocytidine synthase N-terminal" evidence="2">
    <location>
        <begin position="32"/>
        <end position="192"/>
    </location>
</feature>
<dbReference type="PIRSF" id="PIRSF004976">
    <property type="entry name" value="ATPase_YdaO"/>
    <property type="match status" value="1"/>
</dbReference>
<sequence>MGKVILPELLSVSRRAGKAMMDYKMLSEGDRVMVAVSGGKDSLSLLHVFRHRQRVIPIKFEFMAVHIDFGFPDFSPEELFKYLDKEGFPYCVEKVEALEGEKYQEIDCFRWSWQRRKAIFQLCEKKNFNKIAFGHHIDDIVETILLNQFYRGEVGAMKPKQELFDGKVTIIRPLAYEREERMVQLAKALNIHKMGQSKCANDDTSHRMIIKKMLRDFEQHNPHIVKNIFRSLKNIQKDYLL</sequence>
<protein>
    <submittedName>
        <fullName evidence="3">tRNA(Cytosine32)-2-thiocytidine synthetase</fullName>
    </submittedName>
</protein>
<dbReference type="Pfam" id="PF01171">
    <property type="entry name" value="ATP_bind_3"/>
    <property type="match status" value="1"/>
</dbReference>
<organism evidence="3">
    <name type="scientific">hydrothermal vent metagenome</name>
    <dbReference type="NCBI Taxonomy" id="652676"/>
    <lineage>
        <taxon>unclassified sequences</taxon>
        <taxon>metagenomes</taxon>
        <taxon>ecological metagenomes</taxon>
    </lineage>
</organism>
<dbReference type="CDD" id="cd24138">
    <property type="entry name" value="TtcA-like"/>
    <property type="match status" value="1"/>
</dbReference>
<evidence type="ECO:0000313" key="3">
    <source>
        <dbReference type="EMBL" id="VAX36815.1"/>
    </source>
</evidence>
<reference evidence="3" key="1">
    <citation type="submission" date="2018-06" db="EMBL/GenBank/DDBJ databases">
        <authorList>
            <person name="Zhirakovskaya E."/>
        </authorList>
    </citation>
    <scope>NUCLEOTIDE SEQUENCE</scope>
</reference>
<proteinExistence type="predicted"/>
<dbReference type="InterPro" id="IPR014729">
    <property type="entry name" value="Rossmann-like_a/b/a_fold"/>
</dbReference>
<dbReference type="AlphaFoldDB" id="A0A3B1DX49"/>
<dbReference type="GO" id="GO:0016740">
    <property type="term" value="F:transferase activity"/>
    <property type="evidence" value="ECO:0007669"/>
    <property type="project" value="UniProtKB-KW"/>
</dbReference>
<dbReference type="Gene3D" id="3.40.50.620">
    <property type="entry name" value="HUPs"/>
    <property type="match status" value="1"/>
</dbReference>
<dbReference type="InterPro" id="IPR011063">
    <property type="entry name" value="TilS/TtcA_N"/>
</dbReference>